<protein>
    <submittedName>
        <fullName evidence="3">SsrA-binding protein</fullName>
    </submittedName>
</protein>
<accession>A0AAU7QSY9</accession>
<reference evidence="3" key="1">
    <citation type="submission" date="2024-06" db="EMBL/GenBank/DDBJ databases">
        <title>Diversity, functionality, and evolutionary history of bacterial symbionts in false click beetles (Coleoptera, Throscidae).</title>
        <authorList>
            <person name="Wierz J.C."/>
            <person name="Malm H."/>
            <person name="Kaltenpoth M."/>
            <person name="Engl T."/>
        </authorList>
    </citation>
    <scope>NUCLEOTIDE SEQUENCE</scope>
    <source>
        <strain evidence="3">AspAUS03</strain>
    </source>
</reference>
<dbReference type="Gene3D" id="2.40.280.10">
    <property type="match status" value="1"/>
</dbReference>
<dbReference type="Pfam" id="PF01668">
    <property type="entry name" value="SmpB"/>
    <property type="match status" value="1"/>
</dbReference>
<dbReference type="PANTHER" id="PTHR30308">
    <property type="entry name" value="TMRNA-BINDING COMPONENT OF TRANS-TRANSLATION TAGGING COMPLEX"/>
    <property type="match status" value="1"/>
</dbReference>
<dbReference type="GO" id="GO:0003723">
    <property type="term" value="F:RNA binding"/>
    <property type="evidence" value="ECO:0007669"/>
    <property type="project" value="UniProtKB-KW"/>
</dbReference>
<keyword evidence="2" id="KW-0694">RNA-binding</keyword>
<organism evidence="3">
    <name type="scientific">Candidatus Shikimatogenerans sp. AspAUS03</name>
    <dbReference type="NCBI Taxonomy" id="3158563"/>
    <lineage>
        <taxon>Bacteria</taxon>
        <taxon>Pseudomonadati</taxon>
        <taxon>Bacteroidota</taxon>
        <taxon>Flavobacteriia</taxon>
        <taxon>Flavobacteriales</taxon>
        <taxon>Candidatus Shikimatogenerans</taxon>
    </lineage>
</organism>
<dbReference type="GO" id="GO:0005829">
    <property type="term" value="C:cytosol"/>
    <property type="evidence" value="ECO:0007669"/>
    <property type="project" value="TreeGrafter"/>
</dbReference>
<dbReference type="InterPro" id="IPR000037">
    <property type="entry name" value="SsrA-bd_prot"/>
</dbReference>
<gene>
    <name evidence="3" type="ORF">ABPD24_00070</name>
</gene>
<dbReference type="GO" id="GO:0070930">
    <property type="term" value="P:trans-translation-dependent protein tagging"/>
    <property type="evidence" value="ECO:0007669"/>
    <property type="project" value="TreeGrafter"/>
</dbReference>
<name>A0AAU7QSY9_9FLAO</name>
<dbReference type="AlphaFoldDB" id="A0AAU7QSY9"/>
<dbReference type="InterPro" id="IPR023620">
    <property type="entry name" value="SmpB"/>
</dbReference>
<dbReference type="SUPFAM" id="SSF74982">
    <property type="entry name" value="Small protein B (SmpB)"/>
    <property type="match status" value="1"/>
</dbReference>
<evidence type="ECO:0000256" key="2">
    <source>
        <dbReference type="ARBA" id="ARBA00022884"/>
    </source>
</evidence>
<evidence type="ECO:0000313" key="3">
    <source>
        <dbReference type="EMBL" id="XBT18866.1"/>
    </source>
</evidence>
<dbReference type="PANTHER" id="PTHR30308:SF2">
    <property type="entry name" value="SSRA-BINDING PROTEIN"/>
    <property type="match status" value="1"/>
</dbReference>
<evidence type="ECO:0000256" key="1">
    <source>
        <dbReference type="ARBA" id="ARBA00022490"/>
    </source>
</evidence>
<proteinExistence type="predicted"/>
<dbReference type="EMBL" id="CP157897">
    <property type="protein sequence ID" value="XBT18866.1"/>
    <property type="molecule type" value="Genomic_DNA"/>
</dbReference>
<sequence length="143" mass="17523">MKKNIIKNKNIKYNYKIIQKYIVGIVLKAIEVKLIKLKLINILKSYCVIKNLEMYLYNCYFINHKFTNYKYKFKRFIKLLLNKKEIIKINKLVKQFNYLILPYKIFLNNNNKIKIIICICKYLNKKDIRNSIRLKDLNKNYLD</sequence>
<keyword evidence="1" id="KW-0963">Cytoplasm</keyword>